<proteinExistence type="predicted"/>
<sequence length="112" mass="12326">MASGDSFSRASVAHPREGGHSQAALHRLAHACPNETKFGRAQLGDSTGDTYRVRAHSRLLCLLVYLSLFAIFRLSTLRTFISRTLHIILASGTYGSCPTTDVRKHRLDRGSE</sequence>
<evidence type="ECO:0000313" key="4">
    <source>
        <dbReference type="Proteomes" id="UP000233551"/>
    </source>
</evidence>
<feature type="transmembrane region" description="Helical" evidence="2">
    <location>
        <begin position="55"/>
        <end position="74"/>
    </location>
</feature>
<dbReference type="EMBL" id="PGOL01003528">
    <property type="protein sequence ID" value="PKI40569.1"/>
    <property type="molecule type" value="Genomic_DNA"/>
</dbReference>
<evidence type="ECO:0000256" key="1">
    <source>
        <dbReference type="SAM" id="MobiDB-lite"/>
    </source>
</evidence>
<keyword evidence="2" id="KW-1133">Transmembrane helix</keyword>
<evidence type="ECO:0000313" key="3">
    <source>
        <dbReference type="EMBL" id="PKI40569.1"/>
    </source>
</evidence>
<keyword evidence="2" id="KW-0472">Membrane</keyword>
<organism evidence="3 4">
    <name type="scientific">Punica granatum</name>
    <name type="common">Pomegranate</name>
    <dbReference type="NCBI Taxonomy" id="22663"/>
    <lineage>
        <taxon>Eukaryota</taxon>
        <taxon>Viridiplantae</taxon>
        <taxon>Streptophyta</taxon>
        <taxon>Embryophyta</taxon>
        <taxon>Tracheophyta</taxon>
        <taxon>Spermatophyta</taxon>
        <taxon>Magnoliopsida</taxon>
        <taxon>eudicotyledons</taxon>
        <taxon>Gunneridae</taxon>
        <taxon>Pentapetalae</taxon>
        <taxon>rosids</taxon>
        <taxon>malvids</taxon>
        <taxon>Myrtales</taxon>
        <taxon>Lythraceae</taxon>
        <taxon>Punica</taxon>
    </lineage>
</organism>
<reference evidence="3 4" key="1">
    <citation type="submission" date="2017-11" db="EMBL/GenBank/DDBJ databases">
        <title>De-novo sequencing of pomegranate (Punica granatum L.) genome.</title>
        <authorList>
            <person name="Akparov Z."/>
            <person name="Amiraslanov A."/>
            <person name="Hajiyeva S."/>
            <person name="Abbasov M."/>
            <person name="Kaur K."/>
            <person name="Hamwieh A."/>
            <person name="Solovyev V."/>
            <person name="Salamov A."/>
            <person name="Braich B."/>
            <person name="Kosarev P."/>
            <person name="Mahmoud A."/>
            <person name="Hajiyev E."/>
            <person name="Babayeva S."/>
            <person name="Izzatullayeva V."/>
            <person name="Mammadov A."/>
            <person name="Mammadov A."/>
            <person name="Sharifova S."/>
            <person name="Ojaghi J."/>
            <person name="Eynullazada K."/>
            <person name="Bayramov B."/>
            <person name="Abdulazimova A."/>
            <person name="Shahmuradov I."/>
        </authorList>
    </citation>
    <scope>NUCLEOTIDE SEQUENCE [LARGE SCALE GENOMIC DNA]</scope>
    <source>
        <strain evidence="4">cv. AG2017</strain>
        <tissue evidence="3">Leaf</tissue>
    </source>
</reference>
<dbReference type="Proteomes" id="UP000233551">
    <property type="component" value="Unassembled WGS sequence"/>
</dbReference>
<feature type="region of interest" description="Disordered" evidence="1">
    <location>
        <begin position="1"/>
        <end position="21"/>
    </location>
</feature>
<dbReference type="AlphaFoldDB" id="A0A2I0I994"/>
<keyword evidence="4" id="KW-1185">Reference proteome</keyword>
<keyword evidence="2" id="KW-0812">Transmembrane</keyword>
<comment type="caution">
    <text evidence="3">The sequence shown here is derived from an EMBL/GenBank/DDBJ whole genome shotgun (WGS) entry which is preliminary data.</text>
</comment>
<protein>
    <submittedName>
        <fullName evidence="3">Uncharacterized protein</fullName>
    </submittedName>
</protein>
<name>A0A2I0I994_PUNGR</name>
<gene>
    <name evidence="3" type="ORF">CRG98_039043</name>
</gene>
<evidence type="ECO:0000256" key="2">
    <source>
        <dbReference type="SAM" id="Phobius"/>
    </source>
</evidence>
<accession>A0A2I0I994</accession>